<feature type="transmembrane region" description="Helical" evidence="2">
    <location>
        <begin position="134"/>
        <end position="155"/>
    </location>
</feature>
<evidence type="ECO:0000256" key="2">
    <source>
        <dbReference type="SAM" id="Phobius"/>
    </source>
</evidence>
<evidence type="ECO:0000313" key="5">
    <source>
        <dbReference type="Proteomes" id="UP000515947"/>
    </source>
</evidence>
<protein>
    <submittedName>
        <fullName evidence="4">Prepilin peptidase</fullName>
    </submittedName>
</protein>
<sequence length="236" mass="24699">MTWHLDAAIACALYGLLVGRLVPTLIAWVPEPEADPDADPAEEPKELYADIARQRGLRTRASLATAVVAGLLGAAVGWSTALMFLLYLAPVGVALAVIDWRTRLLPTKLIAPSYAVVVALVLVAGLAAGDLHAVVTAGWGWLIAGGSFFVLWFVYPRGMGYGDVRLSGVLGLALGYLGWSELAVGVYAGFLLGAVGGLLLSLLRIVDRKAYPFGPFMLVGAVVGVLLGPGVAAWYA</sequence>
<reference evidence="4 5" key="1">
    <citation type="submission" date="2020-08" db="EMBL/GenBank/DDBJ databases">
        <title>Genome sequence of Nocardioides mesophilus KACC 16243T.</title>
        <authorList>
            <person name="Hyun D.-W."/>
            <person name="Bae J.-W."/>
        </authorList>
    </citation>
    <scope>NUCLEOTIDE SEQUENCE [LARGE SCALE GENOMIC DNA]</scope>
    <source>
        <strain evidence="4 5">KACC 16243</strain>
    </source>
</reference>
<accession>A0A7G9RAB0</accession>
<dbReference type="GO" id="GO:0005886">
    <property type="term" value="C:plasma membrane"/>
    <property type="evidence" value="ECO:0007669"/>
    <property type="project" value="TreeGrafter"/>
</dbReference>
<keyword evidence="2" id="KW-0812">Transmembrane</keyword>
<feature type="transmembrane region" description="Helical" evidence="2">
    <location>
        <begin position="162"/>
        <end position="179"/>
    </location>
</feature>
<feature type="transmembrane region" description="Helical" evidence="2">
    <location>
        <begin position="84"/>
        <end position="102"/>
    </location>
</feature>
<keyword evidence="2" id="KW-1133">Transmembrane helix</keyword>
<dbReference type="KEGG" id="nmes:H9L09_19060"/>
<feature type="transmembrane region" description="Helical" evidence="2">
    <location>
        <begin position="185"/>
        <end position="206"/>
    </location>
</feature>
<dbReference type="GO" id="GO:0006465">
    <property type="term" value="P:signal peptide processing"/>
    <property type="evidence" value="ECO:0007669"/>
    <property type="project" value="TreeGrafter"/>
</dbReference>
<evidence type="ECO:0000256" key="1">
    <source>
        <dbReference type="ARBA" id="ARBA00005801"/>
    </source>
</evidence>
<dbReference type="InterPro" id="IPR050882">
    <property type="entry name" value="Prepilin_peptidase/N-MTase"/>
</dbReference>
<dbReference type="PANTHER" id="PTHR30487:SF0">
    <property type="entry name" value="PREPILIN LEADER PEPTIDASE_N-METHYLTRANSFERASE-RELATED"/>
    <property type="match status" value="1"/>
</dbReference>
<feature type="transmembrane region" description="Helical" evidence="2">
    <location>
        <begin position="109"/>
        <end position="128"/>
    </location>
</feature>
<keyword evidence="2" id="KW-0472">Membrane</keyword>
<comment type="similarity">
    <text evidence="1">Belongs to the peptidase A24 family.</text>
</comment>
<proteinExistence type="inferred from homology"/>
<dbReference type="RefSeq" id="WP_187578377.1">
    <property type="nucleotide sequence ID" value="NZ_CP060713.1"/>
</dbReference>
<feature type="transmembrane region" description="Helical" evidence="2">
    <location>
        <begin position="213"/>
        <end position="235"/>
    </location>
</feature>
<organism evidence="4 5">
    <name type="scientific">Nocardioides mesophilus</name>
    <dbReference type="NCBI Taxonomy" id="433659"/>
    <lineage>
        <taxon>Bacteria</taxon>
        <taxon>Bacillati</taxon>
        <taxon>Actinomycetota</taxon>
        <taxon>Actinomycetes</taxon>
        <taxon>Propionibacteriales</taxon>
        <taxon>Nocardioidaceae</taxon>
        <taxon>Nocardioides</taxon>
    </lineage>
</organism>
<dbReference type="AlphaFoldDB" id="A0A7G9RAB0"/>
<evidence type="ECO:0000259" key="3">
    <source>
        <dbReference type="Pfam" id="PF01478"/>
    </source>
</evidence>
<dbReference type="Proteomes" id="UP000515947">
    <property type="component" value="Chromosome"/>
</dbReference>
<gene>
    <name evidence="4" type="ORF">H9L09_19060</name>
</gene>
<dbReference type="InterPro" id="IPR000045">
    <property type="entry name" value="Prepilin_IV_endopep_pep"/>
</dbReference>
<dbReference type="Pfam" id="PF01478">
    <property type="entry name" value="Peptidase_A24"/>
    <property type="match status" value="1"/>
</dbReference>
<name>A0A7G9RAB0_9ACTN</name>
<dbReference type="Gene3D" id="1.20.120.1220">
    <property type="match status" value="1"/>
</dbReference>
<dbReference type="GO" id="GO:0004190">
    <property type="term" value="F:aspartic-type endopeptidase activity"/>
    <property type="evidence" value="ECO:0007669"/>
    <property type="project" value="InterPro"/>
</dbReference>
<dbReference type="EMBL" id="CP060713">
    <property type="protein sequence ID" value="QNN52535.1"/>
    <property type="molecule type" value="Genomic_DNA"/>
</dbReference>
<keyword evidence="5" id="KW-1185">Reference proteome</keyword>
<feature type="domain" description="Prepilin type IV endopeptidase peptidase" evidence="3">
    <location>
        <begin position="88"/>
        <end position="197"/>
    </location>
</feature>
<dbReference type="PANTHER" id="PTHR30487">
    <property type="entry name" value="TYPE 4 PREPILIN-LIKE PROTEINS LEADER PEPTIDE-PROCESSING ENZYME"/>
    <property type="match status" value="1"/>
</dbReference>
<evidence type="ECO:0000313" key="4">
    <source>
        <dbReference type="EMBL" id="QNN52535.1"/>
    </source>
</evidence>